<evidence type="ECO:0000256" key="2">
    <source>
        <dbReference type="ARBA" id="ARBA00023136"/>
    </source>
</evidence>
<gene>
    <name evidence="4" type="ORF">EWH70_07505</name>
</gene>
<name>A0A4Q7JE33_9PSEU</name>
<keyword evidence="3" id="KW-1133">Transmembrane helix</keyword>
<evidence type="ECO:0008006" key="6">
    <source>
        <dbReference type="Google" id="ProtNLM"/>
    </source>
</evidence>
<proteinExistence type="predicted"/>
<comment type="subcellular location">
    <subcellularLocation>
        <location evidence="1">Membrane</location>
    </subcellularLocation>
</comment>
<reference evidence="4 5" key="1">
    <citation type="submission" date="2019-02" db="EMBL/GenBank/DDBJ databases">
        <title>Draft genome sequence of Amycolatopsis sp. 8-3EHSu isolated from roots of Suaeda maritima.</title>
        <authorList>
            <person name="Duangmal K."/>
            <person name="Chantavorakit T."/>
        </authorList>
    </citation>
    <scope>NUCLEOTIDE SEQUENCE [LARGE SCALE GENOMIC DNA]</scope>
    <source>
        <strain evidence="4 5">8-3EHSu</strain>
    </source>
</reference>
<accession>A0A4Q7JE33</accession>
<evidence type="ECO:0000256" key="3">
    <source>
        <dbReference type="SAM" id="Phobius"/>
    </source>
</evidence>
<dbReference type="Proteomes" id="UP000292003">
    <property type="component" value="Unassembled WGS sequence"/>
</dbReference>
<dbReference type="InterPro" id="IPR032710">
    <property type="entry name" value="NTF2-like_dom_sf"/>
</dbReference>
<evidence type="ECO:0000256" key="1">
    <source>
        <dbReference type="ARBA" id="ARBA00004370"/>
    </source>
</evidence>
<keyword evidence="5" id="KW-1185">Reference proteome</keyword>
<keyword evidence="3" id="KW-0812">Transmembrane</keyword>
<comment type="caution">
    <text evidence="4">The sequence shown here is derived from an EMBL/GenBank/DDBJ whole genome shotgun (WGS) entry which is preliminary data.</text>
</comment>
<sequence length="179" mass="18653">MVAPAEVVVAEPQRRPSRVLPLVVVALVLTGLGTWFTIEARQLTGSSSAANTALVDVNATAEVDAAVTSALNRIFSYSHADTAATERAAASVLRGKALDDYRVLFERVRADAPAQKLVLTSRVVSTAVQRIDGDGATVLAFLTQSATRAGVPAGTAAAQLSVTAQRVDGTWLITGLTPR</sequence>
<keyword evidence="2 3" id="KW-0472">Membrane</keyword>
<dbReference type="PANTHER" id="PTHR37042">
    <property type="entry name" value="OUTER MEMBRANE PROTEIN RV1973"/>
    <property type="match status" value="1"/>
</dbReference>
<dbReference type="GO" id="GO:0016020">
    <property type="term" value="C:membrane"/>
    <property type="evidence" value="ECO:0007669"/>
    <property type="project" value="UniProtKB-SubCell"/>
</dbReference>
<organism evidence="4 5">
    <name type="scientific">Amycolatopsis suaedae</name>
    <dbReference type="NCBI Taxonomy" id="2510978"/>
    <lineage>
        <taxon>Bacteria</taxon>
        <taxon>Bacillati</taxon>
        <taxon>Actinomycetota</taxon>
        <taxon>Actinomycetes</taxon>
        <taxon>Pseudonocardiales</taxon>
        <taxon>Pseudonocardiaceae</taxon>
        <taxon>Amycolatopsis</taxon>
    </lineage>
</organism>
<dbReference type="SUPFAM" id="SSF54427">
    <property type="entry name" value="NTF2-like"/>
    <property type="match status" value="1"/>
</dbReference>
<feature type="transmembrane region" description="Helical" evidence="3">
    <location>
        <begin position="19"/>
        <end position="38"/>
    </location>
</feature>
<dbReference type="AlphaFoldDB" id="A0A4Q7JE33"/>
<dbReference type="EMBL" id="SFCC01000003">
    <property type="protein sequence ID" value="RZQ64923.1"/>
    <property type="molecule type" value="Genomic_DNA"/>
</dbReference>
<dbReference type="OrthoDB" id="5192320at2"/>
<evidence type="ECO:0000313" key="5">
    <source>
        <dbReference type="Proteomes" id="UP000292003"/>
    </source>
</evidence>
<evidence type="ECO:0000313" key="4">
    <source>
        <dbReference type="EMBL" id="RZQ64923.1"/>
    </source>
</evidence>
<protein>
    <recommendedName>
        <fullName evidence="6">Mce-associated membrane protein</fullName>
    </recommendedName>
</protein>
<dbReference type="PANTHER" id="PTHR37042:SF4">
    <property type="entry name" value="OUTER MEMBRANE PROTEIN RV1973"/>
    <property type="match status" value="1"/>
</dbReference>